<evidence type="ECO:0000313" key="2">
    <source>
        <dbReference type="Proteomes" id="UP001647509"/>
    </source>
</evidence>
<reference evidence="1" key="1">
    <citation type="submission" date="2021-05" db="EMBL/GenBank/DDBJ databases">
        <title>Draft genomes of bacteria isolated from model marine particles.</title>
        <authorList>
            <person name="Datta M.S."/>
            <person name="Schwartzman J.A."/>
            <person name="Enke T.N."/>
            <person name="Saavedra J."/>
            <person name="Cermak N."/>
            <person name="Cordero O.X."/>
        </authorList>
    </citation>
    <scope>NUCLEOTIDE SEQUENCE</scope>
    <source>
        <strain evidence="1">I2M19</strain>
    </source>
</reference>
<organism evidence="1 2">
    <name type="scientific">Pseudotamlana agarivorans</name>
    <dbReference type="NCBI Taxonomy" id="481183"/>
    <lineage>
        <taxon>Bacteria</taxon>
        <taxon>Pseudomonadati</taxon>
        <taxon>Bacteroidota</taxon>
        <taxon>Flavobacteriia</taxon>
        <taxon>Flavobacteriales</taxon>
        <taxon>Flavobacteriaceae</taxon>
        <taxon>Pseudotamlana</taxon>
    </lineage>
</organism>
<sequence>MKKNIFIIITFFLLSCDAIKDCEDCFTPPNNFYFDIVDKVSGENLFTNGTYDYQDIEIINTLDGNESVDFEFITHDNINQIEIYSIGYSTEIVNLKFYVSNQYLFDFYVDAERTSENCCSFTVYNEIKITGSDFVSKPQSGVYTILVE</sequence>
<evidence type="ECO:0000313" key="1">
    <source>
        <dbReference type="EMBL" id="MBU2950640.1"/>
    </source>
</evidence>
<keyword evidence="2" id="KW-1185">Reference proteome</keyword>
<gene>
    <name evidence="1" type="ORF">KO493_08025</name>
</gene>
<dbReference type="Proteomes" id="UP001647509">
    <property type="component" value="Unassembled WGS sequence"/>
</dbReference>
<accession>A0ACC5U8P1</accession>
<comment type="caution">
    <text evidence="1">The sequence shown here is derived from an EMBL/GenBank/DDBJ whole genome shotgun (WGS) entry which is preliminary data.</text>
</comment>
<proteinExistence type="predicted"/>
<protein>
    <submittedName>
        <fullName evidence="1">Uncharacterized protein</fullName>
    </submittedName>
</protein>
<name>A0ACC5U8P1_9FLAO</name>
<dbReference type="EMBL" id="JAHKPD010000012">
    <property type="protein sequence ID" value="MBU2950640.1"/>
    <property type="molecule type" value="Genomic_DNA"/>
</dbReference>